<gene>
    <name evidence="1" type="ORF">H0S73_16920</name>
</gene>
<keyword evidence="2" id="KW-1185">Reference proteome</keyword>
<sequence length="80" mass="8689">MADVIAFPRHLRVVCSEVTEARTTALTAFFRDVLPACPCCHGRGVFLFRDPVTRLPDHAPCPCGGTDEDRIDLNDFGGAA</sequence>
<dbReference type="AlphaFoldDB" id="A0A838BTN6"/>
<dbReference type="RefSeq" id="WP_181053245.1">
    <property type="nucleotide sequence ID" value="NZ_JACDXJ010000001.1"/>
</dbReference>
<organism evidence="1 2">
    <name type="scientific">Microvirga mediterraneensis</name>
    <dbReference type="NCBI Taxonomy" id="2754695"/>
    <lineage>
        <taxon>Bacteria</taxon>
        <taxon>Pseudomonadati</taxon>
        <taxon>Pseudomonadota</taxon>
        <taxon>Alphaproteobacteria</taxon>
        <taxon>Hyphomicrobiales</taxon>
        <taxon>Methylobacteriaceae</taxon>
        <taxon>Microvirga</taxon>
    </lineage>
</organism>
<protein>
    <submittedName>
        <fullName evidence="1">Uncharacterized protein</fullName>
    </submittedName>
</protein>
<name>A0A838BTN6_9HYPH</name>
<evidence type="ECO:0000313" key="1">
    <source>
        <dbReference type="EMBL" id="MBA1157796.1"/>
    </source>
</evidence>
<reference evidence="1 2" key="1">
    <citation type="submission" date="2020-07" db="EMBL/GenBank/DDBJ databases">
        <title>Draft genome and description of Microvirga mediterraneensis Marseille-Q2068 sp. nov.</title>
        <authorList>
            <person name="Boxberger M."/>
        </authorList>
    </citation>
    <scope>NUCLEOTIDE SEQUENCE [LARGE SCALE GENOMIC DNA]</scope>
    <source>
        <strain evidence="1 2">Marseille-Q2068</strain>
    </source>
</reference>
<comment type="caution">
    <text evidence="1">The sequence shown here is derived from an EMBL/GenBank/DDBJ whole genome shotgun (WGS) entry which is preliminary data.</text>
</comment>
<accession>A0A838BTN6</accession>
<proteinExistence type="predicted"/>
<dbReference type="Proteomes" id="UP000572984">
    <property type="component" value="Unassembled WGS sequence"/>
</dbReference>
<evidence type="ECO:0000313" key="2">
    <source>
        <dbReference type="Proteomes" id="UP000572984"/>
    </source>
</evidence>
<dbReference type="EMBL" id="JACDXJ010000001">
    <property type="protein sequence ID" value="MBA1157796.1"/>
    <property type="molecule type" value="Genomic_DNA"/>
</dbReference>